<dbReference type="NCBIfam" id="TIGR04129">
    <property type="entry name" value="CxxH_BA5709"/>
    <property type="match status" value="1"/>
</dbReference>
<proteinExistence type="predicted"/>
<dbReference type="EMBL" id="RHHQ01000018">
    <property type="protein sequence ID" value="RNB83402.1"/>
    <property type="molecule type" value="Genomic_DNA"/>
</dbReference>
<evidence type="ECO:0000313" key="1">
    <source>
        <dbReference type="EMBL" id="RNB83402.1"/>
    </source>
</evidence>
<accession>A0A3M8D5R8</accession>
<dbReference type="OrthoDB" id="2468589at2"/>
<dbReference type="InterPro" id="IPR025626">
    <property type="entry name" value="YyzF"/>
</dbReference>
<reference evidence="1 2" key="1">
    <citation type="submission" date="2018-10" db="EMBL/GenBank/DDBJ databases">
        <title>Phylogenomics of Brevibacillus.</title>
        <authorList>
            <person name="Dunlap C."/>
        </authorList>
    </citation>
    <scope>NUCLEOTIDE SEQUENCE [LARGE SCALE GENOMIC DNA]</scope>
    <source>
        <strain evidence="1 2">JCM 15716</strain>
    </source>
</reference>
<keyword evidence="2" id="KW-1185">Reference proteome</keyword>
<evidence type="ECO:0000313" key="2">
    <source>
        <dbReference type="Proteomes" id="UP000271031"/>
    </source>
</evidence>
<dbReference type="RefSeq" id="WP_122920134.1">
    <property type="nucleotide sequence ID" value="NZ_RHHQ01000018.1"/>
</dbReference>
<dbReference type="Pfam" id="PF14116">
    <property type="entry name" value="YyzF"/>
    <property type="match status" value="1"/>
</dbReference>
<dbReference type="PROSITE" id="PS51257">
    <property type="entry name" value="PROKAR_LIPOPROTEIN"/>
    <property type="match status" value="1"/>
</dbReference>
<sequence length="83" mass="9234">MKNEDAKERTLRIQGKDVELQAGFPVVVSCMEDVEVAIDEYVDQYETAPDTFRRADVEDETVPHVCGECGGTGEIVLLKEKGM</sequence>
<dbReference type="Proteomes" id="UP000271031">
    <property type="component" value="Unassembled WGS sequence"/>
</dbReference>
<gene>
    <name evidence="1" type="ORF">EDM56_22320</name>
</gene>
<name>A0A3M8D5R8_9BACL</name>
<comment type="caution">
    <text evidence="1">The sequence shown here is derived from an EMBL/GenBank/DDBJ whole genome shotgun (WGS) entry which is preliminary data.</text>
</comment>
<dbReference type="AlphaFoldDB" id="A0A3M8D5R8"/>
<protein>
    <submittedName>
        <fullName evidence="1">CxxH/CxxC protein</fullName>
    </submittedName>
</protein>
<organism evidence="1 2">
    <name type="scientific">Brevibacillus fluminis</name>
    <dbReference type="NCBI Taxonomy" id="511487"/>
    <lineage>
        <taxon>Bacteria</taxon>
        <taxon>Bacillati</taxon>
        <taxon>Bacillota</taxon>
        <taxon>Bacilli</taxon>
        <taxon>Bacillales</taxon>
        <taxon>Paenibacillaceae</taxon>
        <taxon>Brevibacillus</taxon>
    </lineage>
</organism>